<evidence type="ECO:0000313" key="4">
    <source>
        <dbReference type="Proteomes" id="UP000297706"/>
    </source>
</evidence>
<comment type="caution">
    <text evidence="3">The sequence shown here is derived from an EMBL/GenBank/DDBJ whole genome shotgun (WGS) entry which is preliminary data.</text>
</comment>
<dbReference type="InterPro" id="IPR003423">
    <property type="entry name" value="OMP_efflux"/>
</dbReference>
<dbReference type="EMBL" id="PQVH01000005">
    <property type="protein sequence ID" value="TFW72520.1"/>
    <property type="molecule type" value="Genomic_DNA"/>
</dbReference>
<dbReference type="PANTHER" id="PTHR30203:SF24">
    <property type="entry name" value="BLR4935 PROTEIN"/>
    <property type="match status" value="1"/>
</dbReference>
<dbReference type="SUPFAM" id="SSF56954">
    <property type="entry name" value="Outer membrane efflux proteins (OEP)"/>
    <property type="match status" value="1"/>
</dbReference>
<dbReference type="InterPro" id="IPR010131">
    <property type="entry name" value="MdtP/NodT-like"/>
</dbReference>
<feature type="signal peptide" evidence="2">
    <location>
        <begin position="1"/>
        <end position="19"/>
    </location>
</feature>
<organism evidence="3 4">
    <name type="scientific">Methylotenera oryzisoli</name>
    <dbReference type="NCBI Taxonomy" id="2080758"/>
    <lineage>
        <taxon>Bacteria</taxon>
        <taxon>Pseudomonadati</taxon>
        <taxon>Pseudomonadota</taxon>
        <taxon>Betaproteobacteria</taxon>
        <taxon>Nitrosomonadales</taxon>
        <taxon>Methylophilaceae</taxon>
        <taxon>Methylotenera</taxon>
    </lineage>
</organism>
<dbReference type="OrthoDB" id="9791261at2"/>
<keyword evidence="2" id="KW-0732">Signal</keyword>
<dbReference type="Proteomes" id="UP000297706">
    <property type="component" value="Unassembled WGS sequence"/>
</dbReference>
<accession>A0A4Y9VT68</accession>
<evidence type="ECO:0000256" key="2">
    <source>
        <dbReference type="SAM" id="SignalP"/>
    </source>
</evidence>
<evidence type="ECO:0000313" key="3">
    <source>
        <dbReference type="EMBL" id="TFW72520.1"/>
    </source>
</evidence>
<feature type="chain" id="PRO_5021508595" evidence="2">
    <location>
        <begin position="20"/>
        <end position="421"/>
    </location>
</feature>
<keyword evidence="4" id="KW-1185">Reference proteome</keyword>
<dbReference type="Gene3D" id="1.20.1600.10">
    <property type="entry name" value="Outer membrane efflux proteins (OEP)"/>
    <property type="match status" value="1"/>
</dbReference>
<proteinExistence type="inferred from homology"/>
<dbReference type="Pfam" id="PF02321">
    <property type="entry name" value="OEP"/>
    <property type="match status" value="2"/>
</dbReference>
<dbReference type="RefSeq" id="WP_019898846.1">
    <property type="nucleotide sequence ID" value="NZ_PQVH01000005.1"/>
</dbReference>
<dbReference type="PANTHER" id="PTHR30203">
    <property type="entry name" value="OUTER MEMBRANE CATION EFFLUX PROTEIN"/>
    <property type="match status" value="1"/>
</dbReference>
<gene>
    <name evidence="3" type="ORF">C3Y98_02625</name>
</gene>
<name>A0A4Y9VT68_9PROT</name>
<sequence length="421" mass="45860">MRLCYLFLSFILLSIPVLAANDAALQHAENQNLTDLSLSDSLDLALKANPDIAVAIREREAIDGVKVQAATRPNPFVSTSIQDTRSATRQIYLQFNQEIELGDKRTARMEAADAFYSKADAELATKKAEIHANVVLAFYELLVAQERVTLAKSSVVVAESALDAASKRVKAGKSSPVEQTKSTVAAASAKIELVQAMTQLNNSRKRLSALWGDNAPSFERATGEVATIPEISSLSNLQSLIDSAPSVKLAKLEIDARKAMTRIERSRAIPNITISAGVVNNQEIGLNQALFGLSIPIPVFDRNQGNVQEAASRTFKAEDELIAVKNRIQTNLATQYERLNAARQATLSLQSDILPNAQSAFDAANRGFSLGKFNFLDVLDAQRTLYQAKSQYINALLEAHQSIAEIERTLGEVVEHQATKP</sequence>
<reference evidence="3 4" key="1">
    <citation type="submission" date="2018-02" db="EMBL/GenBank/DDBJ databases">
        <title>A novel lanthanide dependent methylotroph, Methylotenera sp. La3113.</title>
        <authorList>
            <person name="Lv H."/>
            <person name="Tani A."/>
        </authorList>
    </citation>
    <scope>NUCLEOTIDE SEQUENCE [LARGE SCALE GENOMIC DNA]</scope>
    <source>
        <strain evidence="3 4">La3113</strain>
    </source>
</reference>
<dbReference type="AlphaFoldDB" id="A0A4Y9VT68"/>
<protein>
    <submittedName>
        <fullName evidence="3">TolC family protein</fullName>
    </submittedName>
</protein>
<dbReference type="GO" id="GO:0015562">
    <property type="term" value="F:efflux transmembrane transporter activity"/>
    <property type="evidence" value="ECO:0007669"/>
    <property type="project" value="InterPro"/>
</dbReference>
<comment type="similarity">
    <text evidence="1">Belongs to the outer membrane factor (OMF) (TC 1.B.17) family.</text>
</comment>
<evidence type="ECO:0000256" key="1">
    <source>
        <dbReference type="ARBA" id="ARBA00007613"/>
    </source>
</evidence>